<dbReference type="KEGG" id="msf:IT882_11630"/>
<dbReference type="Proteomes" id="UP000594480">
    <property type="component" value="Chromosome"/>
</dbReference>
<dbReference type="GO" id="GO:0016740">
    <property type="term" value="F:transferase activity"/>
    <property type="evidence" value="ECO:0007669"/>
    <property type="project" value="UniProtKB-KW"/>
</dbReference>
<evidence type="ECO:0000313" key="2">
    <source>
        <dbReference type="EMBL" id="QPE03898.1"/>
    </source>
</evidence>
<evidence type="ECO:0000313" key="3">
    <source>
        <dbReference type="Proteomes" id="UP000594480"/>
    </source>
</evidence>
<name>A0A7S8MWC7_9MICO</name>
<sequence length="337" mass="37033">MREHDRYHHLHALTDGRGVFEHALLDAPRPDHGYCVDDVARALIVVVRDPDPDPDLVRLSEIYLGFLESAIGTDGLVHNRMNVHGDWTDNHSMGDWWGRLVWAVGTAAARAPDPSIRARAMRAFQRVAQQQSPDLRTIAFAALGASEVAVIDPTDAAARRLLGALVDAVPASNGETWLWPEPRLTYANGSIVEALIVAGERLDNQSASDRGWELLAFLLQVESPSDRLSVTGSGGRGPEQTGPQFDQQPIEVAAIADACARAYELTGGEDWRRGIELCWQWFLGHNDSRTVMVDVATGAGFDGLERHGRNENRGAESTLAALSTYQQMRRLEPEPHV</sequence>
<dbReference type="SUPFAM" id="SSF48208">
    <property type="entry name" value="Six-hairpin glycosidases"/>
    <property type="match status" value="1"/>
</dbReference>
<keyword evidence="2" id="KW-0808">Transferase</keyword>
<dbReference type="RefSeq" id="WP_195691989.1">
    <property type="nucleotide sequence ID" value="NZ_CP064760.1"/>
</dbReference>
<feature type="region of interest" description="Disordered" evidence="1">
    <location>
        <begin position="226"/>
        <end position="246"/>
    </location>
</feature>
<keyword evidence="3" id="KW-1185">Reference proteome</keyword>
<dbReference type="InterPro" id="IPR008928">
    <property type="entry name" value="6-hairpin_glycosidase_sf"/>
</dbReference>
<organism evidence="2 3">
    <name type="scientific">Microbacterium schleiferi</name>
    <dbReference type="NCBI Taxonomy" id="69362"/>
    <lineage>
        <taxon>Bacteria</taxon>
        <taxon>Bacillati</taxon>
        <taxon>Actinomycetota</taxon>
        <taxon>Actinomycetes</taxon>
        <taxon>Micrococcales</taxon>
        <taxon>Microbacteriaceae</taxon>
        <taxon>Microbacterium</taxon>
    </lineage>
</organism>
<gene>
    <name evidence="2" type="ORF">IT882_11630</name>
</gene>
<evidence type="ECO:0000256" key="1">
    <source>
        <dbReference type="SAM" id="MobiDB-lite"/>
    </source>
</evidence>
<accession>A0A7S8MWC7</accession>
<dbReference type="AlphaFoldDB" id="A0A7S8MWC7"/>
<protein>
    <submittedName>
        <fullName evidence="2">Glycosyltransferase</fullName>
    </submittedName>
</protein>
<dbReference type="GO" id="GO:0005975">
    <property type="term" value="P:carbohydrate metabolic process"/>
    <property type="evidence" value="ECO:0007669"/>
    <property type="project" value="InterPro"/>
</dbReference>
<proteinExistence type="predicted"/>
<dbReference type="EMBL" id="CP064760">
    <property type="protein sequence ID" value="QPE03898.1"/>
    <property type="molecule type" value="Genomic_DNA"/>
</dbReference>
<reference evidence="2 3" key="1">
    <citation type="submission" date="2020-11" db="EMBL/GenBank/DDBJ databases">
        <title>Amino acid is mineralized and recycled by bacteria in oceanic microbiome.</title>
        <authorList>
            <person name="Zheng L.Y."/>
        </authorList>
    </citation>
    <scope>NUCLEOTIDE SEQUENCE [LARGE SCALE GENOMIC DNA]</scope>
    <source>
        <strain evidence="2 3">A32-1</strain>
    </source>
</reference>